<dbReference type="eggNOG" id="ENOG502ZY7X">
    <property type="taxonomic scope" value="Bacteria"/>
</dbReference>
<protein>
    <submittedName>
        <fullName evidence="2">Uncharacterized protein</fullName>
    </submittedName>
</protein>
<sequence>MKNTAFFLVGFTTLYLVFFIAFCQIDTSLKMMSILFVIGNLLIVLMVYKVLKDFYSTTKTFKNWYEDHPKAAE</sequence>
<evidence type="ECO:0000256" key="1">
    <source>
        <dbReference type="SAM" id="Phobius"/>
    </source>
</evidence>
<keyword evidence="1" id="KW-0472">Membrane</keyword>
<dbReference type="AlphaFoldDB" id="A0A1I4XCA4"/>
<dbReference type="EMBL" id="FOUT01000008">
    <property type="protein sequence ID" value="SFN23537.1"/>
    <property type="molecule type" value="Genomic_DNA"/>
</dbReference>
<dbReference type="RefSeq" id="WP_024981235.1">
    <property type="nucleotide sequence ID" value="NZ_CBCRUM010000005.1"/>
</dbReference>
<keyword evidence="3" id="KW-1185">Reference proteome</keyword>
<evidence type="ECO:0000313" key="2">
    <source>
        <dbReference type="EMBL" id="SFN23537.1"/>
    </source>
</evidence>
<accession>A0A1I4XCA4</accession>
<dbReference type="Proteomes" id="UP000182961">
    <property type="component" value="Unassembled WGS sequence"/>
</dbReference>
<reference evidence="3" key="1">
    <citation type="submission" date="2016-10" db="EMBL/GenBank/DDBJ databases">
        <authorList>
            <person name="Varghese N."/>
            <person name="Submissions S."/>
        </authorList>
    </citation>
    <scope>NUCLEOTIDE SEQUENCE [LARGE SCALE GENOMIC DNA]</scope>
    <source>
        <strain evidence="3">DSM 4002</strain>
    </source>
</reference>
<organism evidence="2 3">
    <name type="scientific">Flavobacterium succinicans</name>
    <dbReference type="NCBI Taxonomy" id="29536"/>
    <lineage>
        <taxon>Bacteria</taxon>
        <taxon>Pseudomonadati</taxon>
        <taxon>Bacteroidota</taxon>
        <taxon>Flavobacteriia</taxon>
        <taxon>Flavobacteriales</taxon>
        <taxon>Flavobacteriaceae</taxon>
        <taxon>Flavobacterium</taxon>
    </lineage>
</organism>
<evidence type="ECO:0000313" key="3">
    <source>
        <dbReference type="Proteomes" id="UP000182961"/>
    </source>
</evidence>
<keyword evidence="1" id="KW-0812">Transmembrane</keyword>
<keyword evidence="1" id="KW-1133">Transmembrane helix</keyword>
<proteinExistence type="predicted"/>
<name>A0A1I4XCA4_9FLAO</name>
<gene>
    <name evidence="2" type="ORF">SAMN05444143_108161</name>
</gene>
<feature type="transmembrane region" description="Helical" evidence="1">
    <location>
        <begin position="33"/>
        <end position="51"/>
    </location>
</feature>